<dbReference type="EMBL" id="CP000046">
    <property type="protein sequence ID" value="AAY21133.1"/>
    <property type="molecule type" value="Genomic_DNA"/>
</dbReference>
<dbReference type="Proteomes" id="UP000000530">
    <property type="component" value="Chromosome"/>
</dbReference>
<proteinExistence type="predicted"/>
<reference evidence="1 2" key="1">
    <citation type="journal article" date="2005" name="J. Bacteriol.">
        <title>Insights on evolution of virulence and resistance from the complete genome analysis of an early methicillin-resistant Staphylococcus aureus strain and a biofilm-producing methicillin-resistant Staphylococcus epidermidis strain.</title>
        <authorList>
            <person name="Gill S.R."/>
            <person name="Fouts D.E."/>
            <person name="Archer G.L."/>
            <person name="Mongodin E.F."/>
            <person name="Deboy R.T."/>
            <person name="Ravel J."/>
            <person name="Paulsen I.T."/>
            <person name="Kolonay J.F."/>
            <person name="Brinkac L."/>
            <person name="Beanan M."/>
            <person name="Dodson R.J."/>
            <person name="Daugherty S.C."/>
            <person name="Madupu R."/>
            <person name="Angiuoli S.V."/>
            <person name="Durkin A.S."/>
            <person name="Haft D.H."/>
            <person name="Vamathevan J."/>
            <person name="Khouri H."/>
            <person name="Utterback T."/>
            <person name="Lee C."/>
            <person name="Dimitrov G."/>
            <person name="Jiang L."/>
            <person name="Qin H."/>
            <person name="Weidman J."/>
            <person name="Tran K."/>
            <person name="Kang K."/>
            <person name="Hance I.R."/>
            <person name="Nelson K.E."/>
            <person name="Fraser C.M."/>
        </authorList>
    </citation>
    <scope>NUCLEOTIDE SEQUENCE [LARGE SCALE GENOMIC DNA]</scope>
    <source>
        <strain evidence="1 2">COL</strain>
    </source>
</reference>
<name>A0A0H2X2D7_STAAC</name>
<gene>
    <name evidence="1" type="ordered locus">SACOL1884</name>
</gene>
<dbReference type="KEGG" id="sac:SACOL1884"/>
<sequence>MIKVSMIFDLLDHFKIARFSCSATVCGLWKIYHLLLLT</sequence>
<evidence type="ECO:0000313" key="1">
    <source>
        <dbReference type="EMBL" id="AAY21133.1"/>
    </source>
</evidence>
<protein>
    <submittedName>
        <fullName evidence="1">Uncharacterized protein</fullName>
    </submittedName>
</protein>
<organism evidence="1 2">
    <name type="scientific">Staphylococcus aureus (strain COL)</name>
    <dbReference type="NCBI Taxonomy" id="93062"/>
    <lineage>
        <taxon>Bacteria</taxon>
        <taxon>Bacillati</taxon>
        <taxon>Bacillota</taxon>
        <taxon>Bacilli</taxon>
        <taxon>Bacillales</taxon>
        <taxon>Staphylococcaceae</taxon>
        <taxon>Staphylococcus</taxon>
    </lineage>
</organism>
<dbReference type="HOGENOM" id="CLU_3333188_0_0_9"/>
<accession>A0A0H2X2D7</accession>
<evidence type="ECO:0000313" key="2">
    <source>
        <dbReference type="Proteomes" id="UP000000530"/>
    </source>
</evidence>
<dbReference type="AlphaFoldDB" id="A0A0H2X2D7"/>